<organism evidence="1 2">
    <name type="scientific">Polymorphobacter multimanifer</name>
    <dbReference type="NCBI Taxonomy" id="1070431"/>
    <lineage>
        <taxon>Bacteria</taxon>
        <taxon>Pseudomonadati</taxon>
        <taxon>Pseudomonadota</taxon>
        <taxon>Alphaproteobacteria</taxon>
        <taxon>Sphingomonadales</taxon>
        <taxon>Sphingosinicellaceae</taxon>
        <taxon>Polymorphobacter</taxon>
    </lineage>
</organism>
<dbReference type="RefSeq" id="WP_184200817.1">
    <property type="nucleotide sequence ID" value="NZ_JACIIV010000019.1"/>
</dbReference>
<reference evidence="1 2" key="1">
    <citation type="submission" date="2020-08" db="EMBL/GenBank/DDBJ databases">
        <title>Genomic Encyclopedia of Type Strains, Phase IV (KMG-IV): sequencing the most valuable type-strain genomes for metagenomic binning, comparative biology and taxonomic classification.</title>
        <authorList>
            <person name="Goeker M."/>
        </authorList>
    </citation>
    <scope>NUCLEOTIDE SEQUENCE [LARGE SCALE GENOMIC DNA]</scope>
    <source>
        <strain evidence="1 2">DSM 102189</strain>
    </source>
</reference>
<keyword evidence="2" id="KW-1185">Reference proteome</keyword>
<accession>A0A841LBV8</accession>
<name>A0A841LBV8_9SPHN</name>
<dbReference type="SUPFAM" id="SSF46689">
    <property type="entry name" value="Homeodomain-like"/>
    <property type="match status" value="1"/>
</dbReference>
<dbReference type="EMBL" id="JACIIV010000019">
    <property type="protein sequence ID" value="MBB6228463.1"/>
    <property type="molecule type" value="Genomic_DNA"/>
</dbReference>
<dbReference type="Gene3D" id="1.10.357.10">
    <property type="entry name" value="Tetracycline Repressor, domain 2"/>
    <property type="match status" value="1"/>
</dbReference>
<comment type="caution">
    <text evidence="1">The sequence shown here is derived from an EMBL/GenBank/DDBJ whole genome shotgun (WGS) entry which is preliminary data.</text>
</comment>
<gene>
    <name evidence="1" type="ORF">FHS79_002650</name>
</gene>
<protein>
    <submittedName>
        <fullName evidence="1">AcrR family transcriptional regulator</fullName>
    </submittedName>
</protein>
<proteinExistence type="predicted"/>
<dbReference type="AlphaFoldDB" id="A0A841LBV8"/>
<dbReference type="InterPro" id="IPR009057">
    <property type="entry name" value="Homeodomain-like_sf"/>
</dbReference>
<sequence>MQAMLALVGEGHVAPSAEDVAARAGVGLRTVFRLFKDMESLYAEMTLAVARRFEAMAAPFASREWREQLAEMTERRLTTYEMLMPFKRAGDAHRHASATLQAHYASTLAVMRARLRGLLPAAIAGDPLRFEALDLWLSFDAWERLRGEQGLEAAAARAVVEAQIARLAAD</sequence>
<evidence type="ECO:0000313" key="2">
    <source>
        <dbReference type="Proteomes" id="UP000538147"/>
    </source>
</evidence>
<dbReference type="Proteomes" id="UP000538147">
    <property type="component" value="Unassembled WGS sequence"/>
</dbReference>
<evidence type="ECO:0000313" key="1">
    <source>
        <dbReference type="EMBL" id="MBB6228463.1"/>
    </source>
</evidence>